<name>A0A0P9CFW8_9CHLR</name>
<proteinExistence type="predicted"/>
<dbReference type="Proteomes" id="UP000050509">
    <property type="component" value="Unassembled WGS sequence"/>
</dbReference>
<dbReference type="InterPro" id="IPR027417">
    <property type="entry name" value="P-loop_NTPase"/>
</dbReference>
<reference evidence="1 2" key="1">
    <citation type="submission" date="2015-09" db="EMBL/GenBank/DDBJ databases">
        <title>Draft genome sequence of Kouleothrix aurantiaca JCM 19913.</title>
        <authorList>
            <person name="Hemp J."/>
        </authorList>
    </citation>
    <scope>NUCLEOTIDE SEQUENCE [LARGE SCALE GENOMIC DNA]</scope>
    <source>
        <strain evidence="1 2">COM-B</strain>
    </source>
</reference>
<dbReference type="SUPFAM" id="SSF52540">
    <property type="entry name" value="P-loop containing nucleoside triphosphate hydrolases"/>
    <property type="match status" value="1"/>
</dbReference>
<keyword evidence="2" id="KW-1185">Reference proteome</keyword>
<organism evidence="1 2">
    <name type="scientific">Kouleothrix aurantiaca</name>
    <dbReference type="NCBI Taxonomy" id="186479"/>
    <lineage>
        <taxon>Bacteria</taxon>
        <taxon>Bacillati</taxon>
        <taxon>Chloroflexota</taxon>
        <taxon>Chloroflexia</taxon>
        <taxon>Chloroflexales</taxon>
        <taxon>Roseiflexineae</taxon>
        <taxon>Roseiflexaceae</taxon>
        <taxon>Kouleothrix</taxon>
    </lineage>
</organism>
<dbReference type="Gene3D" id="3.40.50.300">
    <property type="entry name" value="P-loop containing nucleotide triphosphate hydrolases"/>
    <property type="match status" value="1"/>
</dbReference>
<evidence type="ECO:0000313" key="1">
    <source>
        <dbReference type="EMBL" id="KPV41920.1"/>
    </source>
</evidence>
<comment type="caution">
    <text evidence="1">The sequence shown here is derived from an EMBL/GenBank/DDBJ whole genome shotgun (WGS) entry which is preliminary data.</text>
</comment>
<evidence type="ECO:0000313" key="2">
    <source>
        <dbReference type="Proteomes" id="UP000050509"/>
    </source>
</evidence>
<protein>
    <recommendedName>
        <fullName evidence="3">Chloramphenicol phosphotransferase</fullName>
    </recommendedName>
</protein>
<feature type="non-terminal residue" evidence="1">
    <location>
        <position position="91"/>
    </location>
</feature>
<dbReference type="AlphaFoldDB" id="A0A0P9CFW8"/>
<sequence>MIIVLNGVSSSGKSSVARACQDAWATPLLHIGVDTFIDTLPERFCGEGHEARYGLQFVRIQTPAGPATEIRQGPYAKRLFAGMVGAIGALA</sequence>
<dbReference type="Pfam" id="PF07931">
    <property type="entry name" value="CPT"/>
    <property type="match status" value="1"/>
</dbReference>
<dbReference type="EMBL" id="LJCR01003817">
    <property type="protein sequence ID" value="KPV41920.1"/>
    <property type="molecule type" value="Genomic_DNA"/>
</dbReference>
<accession>A0A0P9CFW8</accession>
<gene>
    <name evidence="1" type="ORF">SE17_44545</name>
</gene>
<evidence type="ECO:0008006" key="3">
    <source>
        <dbReference type="Google" id="ProtNLM"/>
    </source>
</evidence>